<dbReference type="Proteomes" id="UP001430172">
    <property type="component" value="Unassembled WGS sequence"/>
</dbReference>
<dbReference type="RefSeq" id="WP_204132418.1">
    <property type="nucleotide sequence ID" value="NZ_JAFDVD010000019.1"/>
</dbReference>
<gene>
    <name evidence="1" type="ORF">JQN70_16225</name>
</gene>
<evidence type="ECO:0000313" key="2">
    <source>
        <dbReference type="Proteomes" id="UP001430172"/>
    </source>
</evidence>
<dbReference type="EMBL" id="JAFDVD010000019">
    <property type="protein sequence ID" value="MBM6401946.1"/>
    <property type="molecule type" value="Genomic_DNA"/>
</dbReference>
<reference evidence="1" key="1">
    <citation type="submission" date="2021-02" db="EMBL/GenBank/DDBJ databases">
        <title>Phycicoccus sp. MQZ13P-5T, whole genome shotgun sequence.</title>
        <authorList>
            <person name="Tuo L."/>
        </authorList>
    </citation>
    <scope>NUCLEOTIDE SEQUENCE</scope>
    <source>
        <strain evidence="1">MQZ13P-5</strain>
    </source>
</reference>
<proteinExistence type="predicted"/>
<name>A0ABS2CPY4_9MICO</name>
<comment type="caution">
    <text evidence="1">The sequence shown here is derived from an EMBL/GenBank/DDBJ whole genome shotgun (WGS) entry which is preliminary data.</text>
</comment>
<evidence type="ECO:0008006" key="3">
    <source>
        <dbReference type="Google" id="ProtNLM"/>
    </source>
</evidence>
<evidence type="ECO:0000313" key="1">
    <source>
        <dbReference type="EMBL" id="MBM6401946.1"/>
    </source>
</evidence>
<accession>A0ABS2CPY4</accession>
<keyword evidence="2" id="KW-1185">Reference proteome</keyword>
<organism evidence="1 2">
    <name type="scientific">Phycicoccus sonneratiae</name>
    <dbReference type="NCBI Taxonomy" id="2807628"/>
    <lineage>
        <taxon>Bacteria</taxon>
        <taxon>Bacillati</taxon>
        <taxon>Actinomycetota</taxon>
        <taxon>Actinomycetes</taxon>
        <taxon>Micrococcales</taxon>
        <taxon>Intrasporangiaceae</taxon>
        <taxon>Phycicoccus</taxon>
    </lineage>
</organism>
<sequence length="87" mass="9558">MFKGMDVDGGRNCAVVLDAKAGELEQTATQLSQAIRGFDWRGPDADRTRQSWDTDQVRALQSVVEALRAFSTLIKTQAEDQEKVSAA</sequence>
<protein>
    <recommendedName>
        <fullName evidence="3">WXG100 family type VII secretion target</fullName>
    </recommendedName>
</protein>
<dbReference type="Gene3D" id="1.10.287.1060">
    <property type="entry name" value="ESAT-6-like"/>
    <property type="match status" value="1"/>
</dbReference>